<dbReference type="PROSITE" id="PS50109">
    <property type="entry name" value="HIS_KIN"/>
    <property type="match status" value="1"/>
</dbReference>
<dbReference type="InterPro" id="IPR005467">
    <property type="entry name" value="His_kinase_dom"/>
</dbReference>
<dbReference type="SMART" id="SM00100">
    <property type="entry name" value="cNMP"/>
    <property type="match status" value="1"/>
</dbReference>
<evidence type="ECO:0000256" key="3">
    <source>
        <dbReference type="ARBA" id="ARBA00022777"/>
    </source>
</evidence>
<dbReference type="Proteomes" id="UP001597145">
    <property type="component" value="Unassembled WGS sequence"/>
</dbReference>
<dbReference type="Gene3D" id="2.60.120.10">
    <property type="entry name" value="Jelly Rolls"/>
    <property type="match status" value="1"/>
</dbReference>
<evidence type="ECO:0000256" key="2">
    <source>
        <dbReference type="ARBA" id="ARBA00012438"/>
    </source>
</evidence>
<keyword evidence="3 7" id="KW-0418">Kinase</keyword>
<keyword evidence="3 7" id="KW-0808">Transferase</keyword>
<dbReference type="PRINTS" id="PR00344">
    <property type="entry name" value="BCTRLSENSOR"/>
</dbReference>
<dbReference type="SMART" id="SM00387">
    <property type="entry name" value="HATPase_c"/>
    <property type="match status" value="1"/>
</dbReference>
<dbReference type="InterPro" id="IPR014710">
    <property type="entry name" value="RmlC-like_jellyroll"/>
</dbReference>
<dbReference type="RefSeq" id="WP_343973265.1">
    <property type="nucleotide sequence ID" value="NZ_BAAAJG010000003.1"/>
</dbReference>
<dbReference type="Gene3D" id="1.10.287.130">
    <property type="match status" value="1"/>
</dbReference>
<dbReference type="InterPro" id="IPR003594">
    <property type="entry name" value="HATPase_dom"/>
</dbReference>
<evidence type="ECO:0000256" key="1">
    <source>
        <dbReference type="ARBA" id="ARBA00000085"/>
    </source>
</evidence>
<dbReference type="Pfam" id="PF02518">
    <property type="entry name" value="HATPase_c"/>
    <property type="match status" value="1"/>
</dbReference>
<feature type="domain" description="Cyclic nucleotide-binding" evidence="5">
    <location>
        <begin position="12"/>
        <end position="73"/>
    </location>
</feature>
<sequence length="476" mass="50606">MIRVEDLRSLPLFGDLSDDQITQLIAASTVVRIEPGVELFHEGEPADFWWALVDGEIELSRRIGREETLVGRMDAPGRWAGGFRAWDDRGVYLATGRGKVDGQVLRLPATALCELASAWFPFGSHLISGLYHTARSIESTARQRQSLVALGTLAAGIAHQINNPAAAATRAIDELEDTCRTLLSSQGLLARNELAAQQFVALDALRSEIGSRPTVSDPLTVSDLEGDLETWLADHGVEREWLVAPALAAAGADVAWCERAATVINGPALGPAMEWVASTLSATALLAELKESTGRISELVATVKSYSQMDRASMQRVDVASGVDSTLAMLGHKLGAGITIVRDYGSDVPTIDAYASELNQVWTNLIDNALDAMDGAGTLQVTVRADGDAVSVTIADTGPGMPPQVAERAFDAFFSTKDVGKGTGLGLDIARRIVVERHRGTITIDSRPGATALLVLLPGRPPAAPTAPPTRDRHVG</sequence>
<evidence type="ECO:0000256" key="4">
    <source>
        <dbReference type="ARBA" id="ARBA00023012"/>
    </source>
</evidence>
<dbReference type="InterPro" id="IPR000595">
    <property type="entry name" value="cNMP-bd_dom"/>
</dbReference>
<dbReference type="Gene3D" id="3.30.565.10">
    <property type="entry name" value="Histidine kinase-like ATPase, C-terminal domain"/>
    <property type="match status" value="1"/>
</dbReference>
<dbReference type="CDD" id="cd00038">
    <property type="entry name" value="CAP_ED"/>
    <property type="match status" value="1"/>
</dbReference>
<reference evidence="8" key="1">
    <citation type="journal article" date="2019" name="Int. J. Syst. Evol. Microbiol.">
        <title>The Global Catalogue of Microorganisms (GCM) 10K type strain sequencing project: providing services to taxonomists for standard genome sequencing and annotation.</title>
        <authorList>
            <consortium name="The Broad Institute Genomics Platform"/>
            <consortium name="The Broad Institute Genome Sequencing Center for Infectious Disease"/>
            <person name="Wu L."/>
            <person name="Ma J."/>
        </authorList>
    </citation>
    <scope>NUCLEOTIDE SEQUENCE [LARGE SCALE GENOMIC DNA]</scope>
    <source>
        <strain evidence="8">JCM 12165</strain>
    </source>
</reference>
<evidence type="ECO:0000313" key="7">
    <source>
        <dbReference type="EMBL" id="MFD1535082.1"/>
    </source>
</evidence>
<comment type="catalytic activity">
    <reaction evidence="1">
        <text>ATP + protein L-histidine = ADP + protein N-phospho-L-histidine.</text>
        <dbReference type="EC" id="2.7.13.3"/>
    </reaction>
</comment>
<name>A0ABW4FX07_9PSEU</name>
<dbReference type="InterPro" id="IPR036890">
    <property type="entry name" value="HATPase_C_sf"/>
</dbReference>
<dbReference type="PANTHER" id="PTHR43065">
    <property type="entry name" value="SENSOR HISTIDINE KINASE"/>
    <property type="match status" value="1"/>
</dbReference>
<evidence type="ECO:0000313" key="8">
    <source>
        <dbReference type="Proteomes" id="UP001597145"/>
    </source>
</evidence>
<dbReference type="EMBL" id="JBHUCP010000048">
    <property type="protein sequence ID" value="MFD1535082.1"/>
    <property type="molecule type" value="Genomic_DNA"/>
</dbReference>
<evidence type="ECO:0000259" key="6">
    <source>
        <dbReference type="PROSITE" id="PS50109"/>
    </source>
</evidence>
<dbReference type="PROSITE" id="PS50042">
    <property type="entry name" value="CNMP_BINDING_3"/>
    <property type="match status" value="1"/>
</dbReference>
<evidence type="ECO:0000259" key="5">
    <source>
        <dbReference type="PROSITE" id="PS50042"/>
    </source>
</evidence>
<dbReference type="SUPFAM" id="SSF55874">
    <property type="entry name" value="ATPase domain of HSP90 chaperone/DNA topoisomerase II/histidine kinase"/>
    <property type="match status" value="1"/>
</dbReference>
<feature type="domain" description="Histidine kinase" evidence="6">
    <location>
        <begin position="289"/>
        <end position="461"/>
    </location>
</feature>
<dbReference type="InterPro" id="IPR004358">
    <property type="entry name" value="Sig_transdc_His_kin-like_C"/>
</dbReference>
<gene>
    <name evidence="7" type="ORF">ACFSCY_37290</name>
</gene>
<dbReference type="GO" id="GO:0016301">
    <property type="term" value="F:kinase activity"/>
    <property type="evidence" value="ECO:0007669"/>
    <property type="project" value="UniProtKB-KW"/>
</dbReference>
<keyword evidence="4" id="KW-0902">Two-component regulatory system</keyword>
<keyword evidence="8" id="KW-1185">Reference proteome</keyword>
<protein>
    <recommendedName>
        <fullName evidence="2">histidine kinase</fullName>
        <ecNumber evidence="2">2.7.13.3</ecNumber>
    </recommendedName>
</protein>
<dbReference type="SUPFAM" id="SSF51206">
    <property type="entry name" value="cAMP-binding domain-like"/>
    <property type="match status" value="1"/>
</dbReference>
<dbReference type="EC" id="2.7.13.3" evidence="2"/>
<dbReference type="PANTHER" id="PTHR43065:SF48">
    <property type="entry name" value="HISTIDINE KINASE"/>
    <property type="match status" value="1"/>
</dbReference>
<accession>A0ABW4FX07</accession>
<proteinExistence type="predicted"/>
<organism evidence="7 8">
    <name type="scientific">Pseudonocardia aurantiaca</name>
    <dbReference type="NCBI Taxonomy" id="75290"/>
    <lineage>
        <taxon>Bacteria</taxon>
        <taxon>Bacillati</taxon>
        <taxon>Actinomycetota</taxon>
        <taxon>Actinomycetes</taxon>
        <taxon>Pseudonocardiales</taxon>
        <taxon>Pseudonocardiaceae</taxon>
        <taxon>Pseudonocardia</taxon>
    </lineage>
</organism>
<dbReference type="InterPro" id="IPR018490">
    <property type="entry name" value="cNMP-bd_dom_sf"/>
</dbReference>
<comment type="caution">
    <text evidence="7">The sequence shown here is derived from an EMBL/GenBank/DDBJ whole genome shotgun (WGS) entry which is preliminary data.</text>
</comment>